<protein>
    <submittedName>
        <fullName evidence="1">Uncharacterized protein</fullName>
    </submittedName>
</protein>
<organism evidence="1 2">
    <name type="scientific">Naganishia adeliensis</name>
    <dbReference type="NCBI Taxonomy" id="92952"/>
    <lineage>
        <taxon>Eukaryota</taxon>
        <taxon>Fungi</taxon>
        <taxon>Dikarya</taxon>
        <taxon>Basidiomycota</taxon>
        <taxon>Agaricomycotina</taxon>
        <taxon>Tremellomycetes</taxon>
        <taxon>Filobasidiales</taxon>
        <taxon>Filobasidiaceae</taxon>
        <taxon>Naganishia</taxon>
    </lineage>
</organism>
<accession>A0ACC2WR78</accession>
<gene>
    <name evidence="1" type="ORF">QFC20_001898</name>
</gene>
<sequence>MNTAVLPLTRPVVRNGKAEARRSTKSRVAATLRYYSYYYISPALAIIGSVLAISLLLYQAGWTVNAIRLRVLDPVGDASGPEWNGATTRSSMTRSIQALARRDGTGLLSASALSKRGLDMSSVRAGEAVMQEQSTYQNDGGSVLQPLIIHELGHLAVAALTAQLTLSGMLGSPCAISHEIPPLRLVAGLYAFLPFAAVVLPSSINHAAPKTLLRIAAAGPYHNLLTYIVLLLFPLMGARKLFYEDVASLGVYVTHISENSPLKGYLLENVIIAHLDDVPLGIPLHNRSLVESPDDVWSSYLLLGSGATNERSASLNIWNEHRGWCVAEFSFRVAPLPPCPPSIGIRFVRVHPLVVDGAGANPVPAAQVHHCFSAYPLLSQATVDCAASCQSGQVCIRPAPEEGILRIRFAPAARETSPADATQAEQVVLFAGEREAVYRDVKVSTLKPRGGLAFQSLVHWGALVILYVGVLSLALATLNLLPLPRLDGTHILSALLGLVVETEPDDELDEHEMQEIEEYEETNMGTSRDGTRRALLRKRRWHRAVSWTMTGIAVICIGGGLVLEAL</sequence>
<dbReference type="EMBL" id="JASBWS010000012">
    <property type="protein sequence ID" value="KAJ9113547.1"/>
    <property type="molecule type" value="Genomic_DNA"/>
</dbReference>
<proteinExistence type="predicted"/>
<dbReference type="Proteomes" id="UP001230649">
    <property type="component" value="Unassembled WGS sequence"/>
</dbReference>
<name>A0ACC2WR78_9TREE</name>
<keyword evidence="2" id="KW-1185">Reference proteome</keyword>
<comment type="caution">
    <text evidence="1">The sequence shown here is derived from an EMBL/GenBank/DDBJ whole genome shotgun (WGS) entry which is preliminary data.</text>
</comment>
<evidence type="ECO:0000313" key="2">
    <source>
        <dbReference type="Proteomes" id="UP001230649"/>
    </source>
</evidence>
<reference evidence="1" key="1">
    <citation type="submission" date="2023-04" db="EMBL/GenBank/DDBJ databases">
        <title>Draft Genome sequencing of Naganishia species isolated from polar environments using Oxford Nanopore Technology.</title>
        <authorList>
            <person name="Leo P."/>
            <person name="Venkateswaran K."/>
        </authorList>
    </citation>
    <scope>NUCLEOTIDE SEQUENCE</scope>
    <source>
        <strain evidence="1">MNA-CCFEE 5262</strain>
    </source>
</reference>
<evidence type="ECO:0000313" key="1">
    <source>
        <dbReference type="EMBL" id="KAJ9113547.1"/>
    </source>
</evidence>